<evidence type="ECO:0000256" key="4">
    <source>
        <dbReference type="ARBA" id="ARBA00022777"/>
    </source>
</evidence>
<dbReference type="Proteomes" id="UP000576209">
    <property type="component" value="Unassembled WGS sequence"/>
</dbReference>
<dbReference type="EMBL" id="JACIFF010000001">
    <property type="protein sequence ID" value="MBB4077835.1"/>
    <property type="molecule type" value="Genomic_DNA"/>
</dbReference>
<evidence type="ECO:0000256" key="5">
    <source>
        <dbReference type="ARBA" id="ARBA00022840"/>
    </source>
</evidence>
<dbReference type="InterPro" id="IPR023314">
    <property type="entry name" value="Myo_inos_IolC-like_sf"/>
</dbReference>
<evidence type="ECO:0000256" key="3">
    <source>
        <dbReference type="ARBA" id="ARBA00022741"/>
    </source>
</evidence>
<dbReference type="GO" id="GO:0005524">
    <property type="term" value="F:ATP binding"/>
    <property type="evidence" value="ECO:0007669"/>
    <property type="project" value="UniProtKB-KW"/>
</dbReference>
<reference evidence="7 8" key="1">
    <citation type="submission" date="2020-08" db="EMBL/GenBank/DDBJ databases">
        <title>Genomic Encyclopedia of Type Strains, Phase IV (KMG-IV): sequencing the most valuable type-strain genomes for metagenomic binning, comparative biology and taxonomic classification.</title>
        <authorList>
            <person name="Goeker M."/>
        </authorList>
    </citation>
    <scope>NUCLEOTIDE SEQUENCE [LARGE SCALE GENOMIC DNA]</scope>
    <source>
        <strain evidence="7 8">DSM 105137</strain>
    </source>
</reference>
<keyword evidence="4 7" id="KW-0418">Kinase</keyword>
<evidence type="ECO:0000256" key="1">
    <source>
        <dbReference type="ARBA" id="ARBA00010688"/>
    </source>
</evidence>
<keyword evidence="2 7" id="KW-0808">Transferase</keyword>
<dbReference type="GO" id="GO:0008865">
    <property type="term" value="F:fructokinase activity"/>
    <property type="evidence" value="ECO:0007669"/>
    <property type="project" value="UniProtKB-EC"/>
</dbReference>
<protein>
    <submittedName>
        <fullName evidence="7">Fructokinase</fullName>
        <ecNumber evidence="7">2.7.1.4</ecNumber>
    </submittedName>
</protein>
<dbReference type="Gene3D" id="2.20.150.10">
    <property type="entry name" value="putative 5-dehydro-2- deoxygluconokinase"/>
    <property type="match status" value="1"/>
</dbReference>
<evidence type="ECO:0000313" key="8">
    <source>
        <dbReference type="Proteomes" id="UP000576209"/>
    </source>
</evidence>
<dbReference type="AlphaFoldDB" id="A0A840E2B4"/>
<dbReference type="InterPro" id="IPR050306">
    <property type="entry name" value="PfkB_Carbo_kinase"/>
</dbReference>
<dbReference type="PROSITE" id="PS00584">
    <property type="entry name" value="PFKB_KINASES_2"/>
    <property type="match status" value="1"/>
</dbReference>
<name>A0A840E2B4_9BACT</name>
<dbReference type="InterPro" id="IPR029056">
    <property type="entry name" value="Ribokinase-like"/>
</dbReference>
<keyword evidence="3" id="KW-0547">Nucleotide-binding</keyword>
<comment type="caution">
    <text evidence="7">The sequence shown here is derived from an EMBL/GenBank/DDBJ whole genome shotgun (WGS) entry which is preliminary data.</text>
</comment>
<gene>
    <name evidence="7" type="ORF">GGR28_000436</name>
</gene>
<dbReference type="Gene3D" id="3.40.1190.20">
    <property type="match status" value="1"/>
</dbReference>
<proteinExistence type="inferred from homology"/>
<dbReference type="Pfam" id="PF00294">
    <property type="entry name" value="PfkB"/>
    <property type="match status" value="1"/>
</dbReference>
<accession>A0A840E2B4</accession>
<keyword evidence="8" id="KW-1185">Reference proteome</keyword>
<evidence type="ECO:0000256" key="2">
    <source>
        <dbReference type="ARBA" id="ARBA00022679"/>
    </source>
</evidence>
<organism evidence="7 8">
    <name type="scientific">Neolewinella aquimaris</name>
    <dbReference type="NCBI Taxonomy" id="1835722"/>
    <lineage>
        <taxon>Bacteria</taxon>
        <taxon>Pseudomonadati</taxon>
        <taxon>Bacteroidota</taxon>
        <taxon>Saprospiria</taxon>
        <taxon>Saprospirales</taxon>
        <taxon>Lewinellaceae</taxon>
        <taxon>Neolewinella</taxon>
    </lineage>
</organism>
<dbReference type="PANTHER" id="PTHR43085:SF1">
    <property type="entry name" value="PSEUDOURIDINE KINASE-RELATED"/>
    <property type="match status" value="1"/>
</dbReference>
<comment type="similarity">
    <text evidence="1">Belongs to the carbohydrate kinase PfkB family.</text>
</comment>
<dbReference type="InterPro" id="IPR002173">
    <property type="entry name" value="Carboh/pur_kinase_PfkB_CS"/>
</dbReference>
<evidence type="ECO:0000313" key="7">
    <source>
        <dbReference type="EMBL" id="MBB4077835.1"/>
    </source>
</evidence>
<sequence>MNHPEIICAGELLVDLISTEYAVDFRSADTYRRYAGGSPANLAMNLARLGQDVGLVASVGTDDAGELLRQAVADTGCDTSQVAATSEPTTLIMVTKSRQVSNFEAYRAADKEITDDQFPAEYLSHCKVFHTTAFALSREPARSAITAAATAVVANGGRLSIDINYAEKIWPNRLEALWVISNYVGLNSDGGPSTLVKCSDVDFMRLFDEPVESNEMAGERLMDLGAGVVCLTLGEEGSYLLVDGQAIVTKSRPVEVKDTTGAGDAFWSGFLAGHVTGLDWEACALTGRGMAERKLVTVGPLSGPVKLEDLR</sequence>
<keyword evidence="5" id="KW-0067">ATP-binding</keyword>
<feature type="domain" description="Carbohydrate kinase PfkB" evidence="6">
    <location>
        <begin position="5"/>
        <end position="291"/>
    </location>
</feature>
<dbReference type="InterPro" id="IPR011611">
    <property type="entry name" value="PfkB_dom"/>
</dbReference>
<evidence type="ECO:0000259" key="6">
    <source>
        <dbReference type="Pfam" id="PF00294"/>
    </source>
</evidence>
<dbReference type="RefSeq" id="WP_183494073.1">
    <property type="nucleotide sequence ID" value="NZ_JACIFF010000001.1"/>
</dbReference>
<dbReference type="PANTHER" id="PTHR43085">
    <property type="entry name" value="HEXOKINASE FAMILY MEMBER"/>
    <property type="match status" value="1"/>
</dbReference>
<dbReference type="EC" id="2.7.1.4" evidence="7"/>
<dbReference type="SUPFAM" id="SSF53613">
    <property type="entry name" value="Ribokinase-like"/>
    <property type="match status" value="1"/>
</dbReference>